<proteinExistence type="inferred from homology"/>
<evidence type="ECO:0000256" key="3">
    <source>
        <dbReference type="ARBA" id="ARBA00022525"/>
    </source>
</evidence>
<evidence type="ECO:0000256" key="2">
    <source>
        <dbReference type="ARBA" id="ARBA00004613"/>
    </source>
</evidence>
<dbReference type="InterPro" id="IPR052052">
    <property type="entry name" value="Polysaccharide_Lyase_9"/>
</dbReference>
<comment type="subcellular location">
    <subcellularLocation>
        <location evidence="2">Secreted</location>
    </subcellularLocation>
</comment>
<dbReference type="Pfam" id="PF13229">
    <property type="entry name" value="Beta_helix"/>
    <property type="match status" value="1"/>
</dbReference>
<reference evidence="10 11" key="2">
    <citation type="submission" date="2019-09" db="EMBL/GenBank/DDBJ databases">
        <title>A bacterium isolated from glacier soil.</title>
        <authorList>
            <person name="Liu Q."/>
        </authorList>
    </citation>
    <scope>NUCLEOTIDE SEQUENCE [LARGE SCALE GENOMIC DNA]</scope>
    <source>
        <strain evidence="10 11">MDT1-10-3</strain>
    </source>
</reference>
<dbReference type="Gene3D" id="2.160.20.10">
    <property type="entry name" value="Single-stranded right-handed beta-helix, Pectin lyase-like"/>
    <property type="match status" value="1"/>
</dbReference>
<keyword evidence="6" id="KW-0106">Calcium</keyword>
<dbReference type="InterPro" id="IPR011050">
    <property type="entry name" value="Pectin_lyase_fold/virulence"/>
</dbReference>
<dbReference type="InterPro" id="IPR012334">
    <property type="entry name" value="Pectin_lyas_fold"/>
</dbReference>
<evidence type="ECO:0000256" key="5">
    <source>
        <dbReference type="ARBA" id="ARBA00022729"/>
    </source>
</evidence>
<accession>A0A5M8Q5V4</accession>
<reference evidence="10 11" key="1">
    <citation type="submission" date="2019-07" db="EMBL/GenBank/DDBJ databases">
        <authorList>
            <person name="Qu J.-H."/>
        </authorList>
    </citation>
    <scope>NUCLEOTIDE SEQUENCE [LARGE SCALE GENOMIC DNA]</scope>
    <source>
        <strain evidence="10 11">MDT1-10-3</strain>
    </source>
</reference>
<dbReference type="OrthoDB" id="3333873at2"/>
<dbReference type="SMART" id="SM00710">
    <property type="entry name" value="PbH1"/>
    <property type="match status" value="7"/>
</dbReference>
<evidence type="ECO:0000256" key="6">
    <source>
        <dbReference type="ARBA" id="ARBA00022837"/>
    </source>
</evidence>
<dbReference type="GO" id="GO:0005576">
    <property type="term" value="C:extracellular region"/>
    <property type="evidence" value="ECO:0007669"/>
    <property type="project" value="UniProtKB-SubCell"/>
</dbReference>
<evidence type="ECO:0000256" key="1">
    <source>
        <dbReference type="ARBA" id="ARBA00001913"/>
    </source>
</evidence>
<keyword evidence="5" id="KW-0732">Signal</keyword>
<dbReference type="Proteomes" id="UP000323866">
    <property type="component" value="Unassembled WGS sequence"/>
</dbReference>
<dbReference type="GO" id="GO:0016837">
    <property type="term" value="F:carbon-oxygen lyase activity, acting on polysaccharides"/>
    <property type="evidence" value="ECO:0007669"/>
    <property type="project" value="TreeGrafter"/>
</dbReference>
<protein>
    <recommendedName>
        <fullName evidence="9">Right handed beta helix domain-containing protein</fullName>
    </recommendedName>
</protein>
<keyword evidence="7" id="KW-0456">Lyase</keyword>
<feature type="domain" description="Right handed beta helix" evidence="9">
    <location>
        <begin position="135"/>
        <end position="293"/>
    </location>
</feature>
<evidence type="ECO:0000256" key="8">
    <source>
        <dbReference type="ARBA" id="ARBA00038263"/>
    </source>
</evidence>
<keyword evidence="3" id="KW-0964">Secreted</keyword>
<dbReference type="PANTHER" id="PTHR40088:SF1">
    <property type="entry name" value="PECTATE LYASE PEL9"/>
    <property type="match status" value="1"/>
</dbReference>
<evidence type="ECO:0000259" key="9">
    <source>
        <dbReference type="Pfam" id="PF13229"/>
    </source>
</evidence>
<evidence type="ECO:0000256" key="7">
    <source>
        <dbReference type="ARBA" id="ARBA00023239"/>
    </source>
</evidence>
<dbReference type="GO" id="GO:0046872">
    <property type="term" value="F:metal ion binding"/>
    <property type="evidence" value="ECO:0007669"/>
    <property type="project" value="UniProtKB-KW"/>
</dbReference>
<comment type="caution">
    <text evidence="10">The sequence shown here is derived from an EMBL/GenBank/DDBJ whole genome shotgun (WGS) entry which is preliminary data.</text>
</comment>
<name>A0A5M8Q5V4_9BACT</name>
<evidence type="ECO:0000313" key="10">
    <source>
        <dbReference type="EMBL" id="KAA6430286.1"/>
    </source>
</evidence>
<keyword evidence="4" id="KW-0479">Metal-binding</keyword>
<dbReference type="PANTHER" id="PTHR40088">
    <property type="entry name" value="PECTATE LYASE (EUROFUNG)"/>
    <property type="match status" value="1"/>
</dbReference>
<evidence type="ECO:0000313" key="11">
    <source>
        <dbReference type="Proteomes" id="UP000323866"/>
    </source>
</evidence>
<gene>
    <name evidence="10" type="ORF">FOE74_20965</name>
</gene>
<organism evidence="10 11">
    <name type="scientific">Rufibacter glacialis</name>
    <dbReference type="NCBI Taxonomy" id="1259555"/>
    <lineage>
        <taxon>Bacteria</taxon>
        <taxon>Pseudomonadati</taxon>
        <taxon>Bacteroidota</taxon>
        <taxon>Cytophagia</taxon>
        <taxon>Cytophagales</taxon>
        <taxon>Hymenobacteraceae</taxon>
        <taxon>Rufibacter</taxon>
    </lineage>
</organism>
<dbReference type="InterPro" id="IPR006626">
    <property type="entry name" value="PbH1"/>
</dbReference>
<dbReference type="EMBL" id="VKKZ01000026">
    <property type="protein sequence ID" value="KAA6430286.1"/>
    <property type="molecule type" value="Genomic_DNA"/>
</dbReference>
<comment type="similarity">
    <text evidence="8">Belongs to the polysaccharide lyase 9 family.</text>
</comment>
<comment type="cofactor">
    <cofactor evidence="1">
        <name>Ca(2+)</name>
        <dbReference type="ChEBI" id="CHEBI:29108"/>
    </cofactor>
</comment>
<sequence>MPFCLNNFTLHYMANFYHSPNFLKTLRKHLHLVLFLSSTLFLSCSDPFFSGTEDPEPIIPETAISNSYYLSKDGDDANPGTKEKPWRTLARVNSVDLEPGEIVYLEGGSTFSGTLLLDSLDNGAKGKPVVITSYGLGIATINSGHKEAVIIKSNYFHLKAINAKGAGRKTGNTTNGIELTRAHHGVVEQVTTEGFQHSGLKIYSCHNIEVIKVTAKGNGFCGIYVTGEFLEQNGKYLLSENSDHHSRNITLKNCLAEDNPGDPTILDNHSGNGILIELTKGALVEHCTATNNGWDMPRTGNGPVGIWVASSDSVIIQHCISYRNKTSAGGLDGGGFDLDGGVTNSIIQYCLSYENDGAGFGLFQWDGAGDWDNNIIRYSISLDDGKGQYGGFTIWNGSNDSKQFSNAFAYNNVVISKRSSGVKFFGDSNNKGFTFYNNIFIGQGLIVDGPSSGEKFLGNTYWQVPGGNGISFRGHRSLQEWANASGQEKLDGRLVGLFTDPMLAGPLTTSLTDPYQLHSLAGFRLQPNSPLRDKGLDLQALFQIKRPPLDFYGNPSLSGTAPEPGVHELK</sequence>
<dbReference type="SUPFAM" id="SSF51126">
    <property type="entry name" value="Pectin lyase-like"/>
    <property type="match status" value="2"/>
</dbReference>
<evidence type="ECO:0000256" key="4">
    <source>
        <dbReference type="ARBA" id="ARBA00022723"/>
    </source>
</evidence>
<dbReference type="AlphaFoldDB" id="A0A5M8Q5V4"/>
<dbReference type="InterPro" id="IPR039448">
    <property type="entry name" value="Beta_helix"/>
</dbReference>